<feature type="region of interest" description="Disordered" evidence="1">
    <location>
        <begin position="1"/>
        <end position="21"/>
    </location>
</feature>
<proteinExistence type="predicted"/>
<gene>
    <name evidence="2" type="ORF">AALO_G00258560</name>
</gene>
<protein>
    <submittedName>
        <fullName evidence="2">Uncharacterized protein</fullName>
    </submittedName>
</protein>
<dbReference type="AlphaFoldDB" id="A0AAV6FWT1"/>
<sequence length="76" mass="8089">MLSCCAPPAPARGPPCSCSSNSRASPLWLIPVVRAGGRGGLAASQPIFKRRWLTNFQRRLVIGDPGEELDDNLSVA</sequence>
<comment type="caution">
    <text evidence="2">The sequence shown here is derived from an EMBL/GenBank/DDBJ whole genome shotgun (WGS) entry which is preliminary data.</text>
</comment>
<accession>A0AAV6FWT1</accession>
<dbReference type="Proteomes" id="UP000823561">
    <property type="component" value="Chromosome 20"/>
</dbReference>
<evidence type="ECO:0000313" key="3">
    <source>
        <dbReference type="Proteomes" id="UP000823561"/>
    </source>
</evidence>
<name>A0AAV6FWT1_9TELE</name>
<organism evidence="2 3">
    <name type="scientific">Alosa alosa</name>
    <name type="common">allis shad</name>
    <dbReference type="NCBI Taxonomy" id="278164"/>
    <lineage>
        <taxon>Eukaryota</taxon>
        <taxon>Metazoa</taxon>
        <taxon>Chordata</taxon>
        <taxon>Craniata</taxon>
        <taxon>Vertebrata</taxon>
        <taxon>Euteleostomi</taxon>
        <taxon>Actinopterygii</taxon>
        <taxon>Neopterygii</taxon>
        <taxon>Teleostei</taxon>
        <taxon>Clupei</taxon>
        <taxon>Clupeiformes</taxon>
        <taxon>Clupeoidei</taxon>
        <taxon>Clupeidae</taxon>
        <taxon>Alosa</taxon>
    </lineage>
</organism>
<dbReference type="EMBL" id="JADWDJ010000020">
    <property type="protein sequence ID" value="KAG5264836.1"/>
    <property type="molecule type" value="Genomic_DNA"/>
</dbReference>
<keyword evidence="3" id="KW-1185">Reference proteome</keyword>
<evidence type="ECO:0000313" key="2">
    <source>
        <dbReference type="EMBL" id="KAG5264836.1"/>
    </source>
</evidence>
<evidence type="ECO:0000256" key="1">
    <source>
        <dbReference type="SAM" id="MobiDB-lite"/>
    </source>
</evidence>
<reference evidence="2" key="1">
    <citation type="submission" date="2020-10" db="EMBL/GenBank/DDBJ databases">
        <title>Chromosome-scale genome assembly of the Allis shad, Alosa alosa.</title>
        <authorList>
            <person name="Margot Z."/>
            <person name="Christophe K."/>
            <person name="Cabau C."/>
            <person name="Louis A."/>
            <person name="Berthelot C."/>
            <person name="Parey E."/>
            <person name="Roest Crollius H."/>
            <person name="Montfort J."/>
            <person name="Robinson-Rechavi M."/>
            <person name="Bucao C."/>
            <person name="Bouchez O."/>
            <person name="Gislard M."/>
            <person name="Lluch J."/>
            <person name="Milhes M."/>
            <person name="Lampietro C."/>
            <person name="Lopez Roques C."/>
            <person name="Donnadieu C."/>
            <person name="Braasch I."/>
            <person name="Desvignes T."/>
            <person name="Postlethwait J."/>
            <person name="Bobe J."/>
            <person name="Guiguen Y."/>
        </authorList>
    </citation>
    <scope>NUCLEOTIDE SEQUENCE</scope>
    <source>
        <strain evidence="2">M-15738</strain>
        <tissue evidence="2">Blood</tissue>
    </source>
</reference>